<dbReference type="Proteomes" id="UP000016935">
    <property type="component" value="Unassembled WGS sequence"/>
</dbReference>
<accession>R0I6W9</accession>
<name>R0I6W9_EXST2</name>
<organism evidence="2 4">
    <name type="scientific">Exserohilum turcicum (strain 28A)</name>
    <name type="common">Northern leaf blight fungus</name>
    <name type="synonym">Setosphaeria turcica</name>
    <dbReference type="NCBI Taxonomy" id="671987"/>
    <lineage>
        <taxon>Eukaryota</taxon>
        <taxon>Fungi</taxon>
        <taxon>Dikarya</taxon>
        <taxon>Ascomycota</taxon>
        <taxon>Pezizomycotina</taxon>
        <taxon>Dothideomycetes</taxon>
        <taxon>Pleosporomycetidae</taxon>
        <taxon>Pleosporales</taxon>
        <taxon>Pleosporineae</taxon>
        <taxon>Pleosporaceae</taxon>
        <taxon>Exserohilum</taxon>
    </lineage>
</organism>
<dbReference type="GeneID" id="19401010"/>
<sequence length="70" mass="7716">MPRARAAQFRRPRRGRARPLWGGEGAVDVSQSALGLIKVFQPASLLLEKLKSYRRAAPPPAPPQQNGTLR</sequence>
<evidence type="ECO:0000256" key="1">
    <source>
        <dbReference type="SAM" id="MobiDB-lite"/>
    </source>
</evidence>
<dbReference type="RefSeq" id="XP_008031148.1">
    <property type="nucleotide sequence ID" value="XM_008032957.1"/>
</dbReference>
<protein>
    <submittedName>
        <fullName evidence="2">Uncharacterized protein</fullName>
    </submittedName>
</protein>
<gene>
    <name evidence="3" type="ORF">SETTUDRAFT_168902</name>
    <name evidence="2" type="ORF">SETTUDRAFT_169833</name>
</gene>
<dbReference type="RefSeq" id="XP_008024646.1">
    <property type="nucleotide sequence ID" value="XM_008026455.1"/>
</dbReference>
<proteinExistence type="predicted"/>
<dbReference type="EMBL" id="KB908570">
    <property type="protein sequence ID" value="EOA87768.1"/>
    <property type="molecule type" value="Genomic_DNA"/>
</dbReference>
<dbReference type="EMBL" id="KB908872">
    <property type="protein sequence ID" value="EOA81221.1"/>
    <property type="molecule type" value="Genomic_DNA"/>
</dbReference>
<dbReference type="AlphaFoldDB" id="R0I6W9"/>
<evidence type="ECO:0000313" key="4">
    <source>
        <dbReference type="Proteomes" id="UP000016935"/>
    </source>
</evidence>
<reference evidence="2 4" key="2">
    <citation type="journal article" date="2013" name="PLoS Genet.">
        <title>Comparative genome structure, secondary metabolite, and effector coding capacity across Cochliobolus pathogens.</title>
        <authorList>
            <person name="Condon B.J."/>
            <person name="Leng Y."/>
            <person name="Wu D."/>
            <person name="Bushley K.E."/>
            <person name="Ohm R.A."/>
            <person name="Otillar R."/>
            <person name="Martin J."/>
            <person name="Schackwitz W."/>
            <person name="Grimwood J."/>
            <person name="MohdZainudin N."/>
            <person name="Xue C."/>
            <person name="Wang R."/>
            <person name="Manning V.A."/>
            <person name="Dhillon B."/>
            <person name="Tu Z.J."/>
            <person name="Steffenson B.J."/>
            <person name="Salamov A."/>
            <person name="Sun H."/>
            <person name="Lowry S."/>
            <person name="LaButti K."/>
            <person name="Han J."/>
            <person name="Copeland A."/>
            <person name="Lindquist E."/>
            <person name="Barry K."/>
            <person name="Schmutz J."/>
            <person name="Baker S.E."/>
            <person name="Ciuffetti L.M."/>
            <person name="Grigoriev I.V."/>
            <person name="Zhong S."/>
            <person name="Turgeon B.G."/>
        </authorList>
    </citation>
    <scope>NUCLEOTIDE SEQUENCE [LARGE SCALE GENOMIC DNA]</scope>
    <source>
        <strain evidence="4">28A</strain>
        <strain evidence="2">Et28A</strain>
    </source>
</reference>
<evidence type="ECO:0000313" key="2">
    <source>
        <dbReference type="EMBL" id="EOA81221.1"/>
    </source>
</evidence>
<dbReference type="HOGENOM" id="CLU_2759415_0_0_1"/>
<reference evidence="2 4" key="1">
    <citation type="journal article" date="2012" name="PLoS Pathog.">
        <title>Diverse lifestyles and strategies of plant pathogenesis encoded in the genomes of eighteen Dothideomycetes fungi.</title>
        <authorList>
            <person name="Ohm R.A."/>
            <person name="Feau N."/>
            <person name="Henrissat B."/>
            <person name="Schoch C.L."/>
            <person name="Horwitz B.A."/>
            <person name="Barry K.W."/>
            <person name="Condon B.J."/>
            <person name="Copeland A.C."/>
            <person name="Dhillon B."/>
            <person name="Glaser F."/>
            <person name="Hesse C.N."/>
            <person name="Kosti I."/>
            <person name="LaButti K."/>
            <person name="Lindquist E.A."/>
            <person name="Lucas S."/>
            <person name="Salamov A.A."/>
            <person name="Bradshaw R.E."/>
            <person name="Ciuffetti L."/>
            <person name="Hamelin R.C."/>
            <person name="Kema G.H.J."/>
            <person name="Lawrence C."/>
            <person name="Scott J.A."/>
            <person name="Spatafora J.W."/>
            <person name="Turgeon B.G."/>
            <person name="de Wit P.J.G.M."/>
            <person name="Zhong S."/>
            <person name="Goodwin S.B."/>
            <person name="Grigoriev I.V."/>
        </authorList>
    </citation>
    <scope>NUCLEOTIDE SEQUENCE [LARGE SCALE GENOMIC DNA]</scope>
    <source>
        <strain evidence="4">28A</strain>
        <strain evidence="2">Et28A</strain>
    </source>
</reference>
<feature type="compositionally biased region" description="Basic residues" evidence="1">
    <location>
        <begin position="8"/>
        <end position="17"/>
    </location>
</feature>
<keyword evidence="4" id="KW-1185">Reference proteome</keyword>
<dbReference type="GeneID" id="19400714"/>
<evidence type="ECO:0000313" key="3">
    <source>
        <dbReference type="EMBL" id="EOA87768.1"/>
    </source>
</evidence>
<feature type="region of interest" description="Disordered" evidence="1">
    <location>
        <begin position="1"/>
        <end position="23"/>
    </location>
</feature>